<dbReference type="GO" id="GO:0039666">
    <property type="term" value="P:virion attachment to host cell pilus"/>
    <property type="evidence" value="ECO:0007669"/>
    <property type="project" value="UniProtKB-KW"/>
</dbReference>
<dbReference type="GeneID" id="80397882"/>
<keyword evidence="3" id="KW-1161">Viral attachment to host cell</keyword>
<comment type="subcellular location">
    <subcellularLocation>
        <location evidence="1">Virion</location>
    </subcellularLocation>
</comment>
<keyword evidence="9" id="KW-1185">Reference proteome</keyword>
<evidence type="ECO:0000256" key="1">
    <source>
        <dbReference type="ARBA" id="ARBA00004328"/>
    </source>
</evidence>
<organism evidence="8 9">
    <name type="scientific">ssRNA phage SRR6960549_2</name>
    <dbReference type="NCBI Taxonomy" id="2786539"/>
    <lineage>
        <taxon>Viruses</taxon>
        <taxon>Riboviria</taxon>
        <taxon>Orthornavirae</taxon>
        <taxon>Lenarviricota</taxon>
        <taxon>Leviviricetes</taxon>
        <taxon>Norzivirales</taxon>
        <taxon>Atkinsviridae</taxon>
        <taxon>Whodehavirus</taxon>
        <taxon>Whodehavirus pelovicinum</taxon>
    </lineage>
</organism>
<comment type="similarity">
    <text evidence="7">Belongs to the Leviviricetes maturation protein family.</text>
</comment>
<dbReference type="Pfam" id="PF03863">
    <property type="entry name" value="Phage_mat-A"/>
    <property type="match status" value="1"/>
</dbReference>
<evidence type="ECO:0000256" key="5">
    <source>
        <dbReference type="ARBA" id="ARBA00023104"/>
    </source>
</evidence>
<keyword evidence="2" id="KW-0945">Host-virus interaction</keyword>
<evidence type="ECO:0000256" key="4">
    <source>
        <dbReference type="ARBA" id="ARBA00022844"/>
    </source>
</evidence>
<dbReference type="GO" id="GO:0044423">
    <property type="term" value="C:virion component"/>
    <property type="evidence" value="ECO:0007669"/>
    <property type="project" value="UniProtKB-KW"/>
</dbReference>
<reference evidence="8" key="1">
    <citation type="submission" date="2020-09" db="EMBL/GenBank/DDBJ databases">
        <title>Leviviricetes taxonomy.</title>
        <authorList>
            <person name="Stockdale S.R."/>
            <person name="Callanan J."/>
            <person name="Adriaenssens E.M."/>
            <person name="Kuhn J.H."/>
            <person name="Rumnieks J."/>
            <person name="Shkoporov A."/>
            <person name="Draper L.A."/>
            <person name="Ross P."/>
            <person name="Hill C."/>
        </authorList>
    </citation>
    <scope>NUCLEOTIDE SEQUENCE</scope>
</reference>
<dbReference type="Proteomes" id="UP000682725">
    <property type="component" value="Segment"/>
</dbReference>
<name>A0A8S5L5F0_9VIRU</name>
<keyword evidence="4" id="KW-0946">Virion</keyword>
<evidence type="ECO:0000256" key="3">
    <source>
        <dbReference type="ARBA" id="ARBA00022804"/>
    </source>
</evidence>
<sequence>MMLKVLQSRWLTARLLSNKGGDMGVASLGLDSLETVDLETARYYTKSKTTRVHVKHYQEGIDYTNAVPPTGSWSFDQRSVGSLSSSMAGWRLPGWEALVASGSSATTPFNGSKQRFIPGGDIDGEVIRLKTVGNPKDGTYRCFVKGLYGQNPLTAHFGSVMANSARAESKAIVSLRRAIKAQYAQWDSLTFLAELGETIAQFRKPFKSLLSSLLLYNHNLAEIRKASVRIKAKAKRVHAMTKALSDAYLEFSFGVKPLMRDTQEAAEALARYIQGDEIVHSEVRGFGADSDARSVLSKESLLLASYIMFDEMMKEQSDILVIYRAGVSRKINGPERSVARLQQLTGFDLQQFTPTIWNALPWSFLADYIYNIGDVLEADYVDTSSVRWVNRSQVQISQRKISLIFNESYTKRVLGAALLTASGTDGASTSEYRSVSRSALGYVPYPAIVRKIDFPNQLSDTKTANLIALTVSSILGHQSALPRIAARGH</sequence>
<evidence type="ECO:0000256" key="6">
    <source>
        <dbReference type="ARBA" id="ARBA00023296"/>
    </source>
</evidence>
<dbReference type="EMBL" id="BK014149">
    <property type="protein sequence ID" value="DAD52591.1"/>
    <property type="molecule type" value="Genomic_RNA"/>
</dbReference>
<evidence type="ECO:0000313" key="9">
    <source>
        <dbReference type="Proteomes" id="UP000682725"/>
    </source>
</evidence>
<proteinExistence type="inferred from homology"/>
<evidence type="ECO:0000256" key="7">
    <source>
        <dbReference type="ARBA" id="ARBA00035110"/>
    </source>
</evidence>
<accession>A0A8S5L5F0</accession>
<dbReference type="InterPro" id="IPR005563">
    <property type="entry name" value="A_protein"/>
</dbReference>
<keyword evidence="5" id="KW-1175">Viral attachment to host cell pilus</keyword>
<dbReference type="KEGG" id="vg:80397882"/>
<keyword evidence="6" id="KW-1160">Virus entry into host cell</keyword>
<evidence type="ECO:0000313" key="8">
    <source>
        <dbReference type="EMBL" id="DAD52591.1"/>
    </source>
</evidence>
<dbReference type="RefSeq" id="YP_010768993.1">
    <property type="nucleotide sequence ID" value="NC_073848.1"/>
</dbReference>
<evidence type="ECO:0000256" key="2">
    <source>
        <dbReference type="ARBA" id="ARBA00022581"/>
    </source>
</evidence>
<protein>
    <submittedName>
        <fullName evidence="8">Maturation protein</fullName>
    </submittedName>
</protein>
<gene>
    <name evidence="8" type="primary">SRR6960549_2_2</name>
</gene>